<feature type="region of interest" description="Disordered" evidence="1">
    <location>
        <begin position="728"/>
        <end position="893"/>
    </location>
</feature>
<feature type="compositionally biased region" description="Pro residues" evidence="1">
    <location>
        <begin position="638"/>
        <end position="648"/>
    </location>
</feature>
<evidence type="ECO:0000313" key="3">
    <source>
        <dbReference type="EMBL" id="ESA43671.1"/>
    </source>
</evidence>
<evidence type="ECO:0000313" key="4">
    <source>
        <dbReference type="Proteomes" id="UP000001805"/>
    </source>
</evidence>
<dbReference type="STRING" id="367110.V5IR52"/>
<feature type="region of interest" description="Disordered" evidence="1">
    <location>
        <begin position="49"/>
        <end position="72"/>
    </location>
</feature>
<dbReference type="VEuPathDB" id="FungiDB:NCU15834"/>
<keyword evidence="4" id="KW-1185">Reference proteome</keyword>
<dbReference type="AlphaFoldDB" id="V5IR52"/>
<feature type="compositionally biased region" description="Polar residues" evidence="1">
    <location>
        <begin position="249"/>
        <end position="262"/>
    </location>
</feature>
<feature type="compositionally biased region" description="Gly residues" evidence="1">
    <location>
        <begin position="853"/>
        <end position="864"/>
    </location>
</feature>
<reference evidence="3 4" key="1">
    <citation type="journal article" date="2003" name="Nature">
        <title>The genome sequence of the filamentous fungus Neurospora crassa.</title>
        <authorList>
            <person name="Galagan J.E."/>
            <person name="Calvo S.E."/>
            <person name="Borkovich K.A."/>
            <person name="Selker E.U."/>
            <person name="Read N.D."/>
            <person name="Jaffe D."/>
            <person name="FitzHugh W."/>
            <person name="Ma L.J."/>
            <person name="Smirnov S."/>
            <person name="Purcell S."/>
            <person name="Rehman B."/>
            <person name="Elkins T."/>
            <person name="Engels R."/>
            <person name="Wang S."/>
            <person name="Nielsen C.B."/>
            <person name="Butler J."/>
            <person name="Endrizzi M."/>
            <person name="Qui D."/>
            <person name="Ianakiev P."/>
            <person name="Bell-Pedersen D."/>
            <person name="Nelson M.A."/>
            <person name="Werner-Washburne M."/>
            <person name="Selitrennikoff C.P."/>
            <person name="Kinsey J.A."/>
            <person name="Braun E.L."/>
            <person name="Zelter A."/>
            <person name="Schulte U."/>
            <person name="Kothe G.O."/>
            <person name="Jedd G."/>
            <person name="Mewes W."/>
            <person name="Staben C."/>
            <person name="Marcotte E."/>
            <person name="Greenberg D."/>
            <person name="Roy A."/>
            <person name="Foley K."/>
            <person name="Naylor J."/>
            <person name="Stange-Thomann N."/>
            <person name="Barrett R."/>
            <person name="Gnerre S."/>
            <person name="Kamal M."/>
            <person name="Kamvysselis M."/>
            <person name="Mauceli E."/>
            <person name="Bielke C."/>
            <person name="Rudd S."/>
            <person name="Frishman D."/>
            <person name="Krystofova S."/>
            <person name="Rasmussen C."/>
            <person name="Metzenberg R.L."/>
            <person name="Perkins D.D."/>
            <person name="Kroken S."/>
            <person name="Cogoni C."/>
            <person name="Macino G."/>
            <person name="Catcheside D."/>
            <person name="Li W."/>
            <person name="Pratt R.J."/>
            <person name="Osmani S.A."/>
            <person name="DeSouza C.P."/>
            <person name="Glass L."/>
            <person name="Orbach M.J."/>
            <person name="Berglund J.A."/>
            <person name="Voelker R."/>
            <person name="Yarden O."/>
            <person name="Plamann M."/>
            <person name="Seiler S."/>
            <person name="Dunlap J."/>
            <person name="Radford A."/>
            <person name="Aramayo R."/>
            <person name="Natvig D.O."/>
            <person name="Alex L.A."/>
            <person name="Mannhaupt G."/>
            <person name="Ebbole D.J."/>
            <person name="Freitag M."/>
            <person name="Paulsen I."/>
            <person name="Sachs M.S."/>
            <person name="Lander E.S."/>
            <person name="Nusbaum C."/>
            <person name="Birren B."/>
        </authorList>
    </citation>
    <scope>NUCLEOTIDE SEQUENCE [LARGE SCALE GENOMIC DNA]</scope>
    <source>
        <strain evidence="4">ATCC 24698 / 74-OR23-1A / CBS 708.71 / DSM 1257 / FGSC 987</strain>
    </source>
</reference>
<feature type="compositionally biased region" description="Basic and acidic residues" evidence="1">
    <location>
        <begin position="739"/>
        <end position="801"/>
    </location>
</feature>
<dbReference type="RefSeq" id="XP_011393661.1">
    <property type="nucleotide sequence ID" value="XM_011395359.1"/>
</dbReference>
<feature type="compositionally biased region" description="Low complexity" evidence="1">
    <location>
        <begin position="547"/>
        <end position="557"/>
    </location>
</feature>
<feature type="compositionally biased region" description="Low complexity" evidence="1">
    <location>
        <begin position="802"/>
        <end position="813"/>
    </location>
</feature>
<feature type="compositionally biased region" description="Polar residues" evidence="1">
    <location>
        <begin position="106"/>
        <end position="124"/>
    </location>
</feature>
<dbReference type="Pfam" id="PF13259">
    <property type="entry name" value="clamp_Gag1-like"/>
    <property type="match status" value="1"/>
</dbReference>
<feature type="region of interest" description="Disordered" evidence="1">
    <location>
        <begin position="539"/>
        <end position="648"/>
    </location>
</feature>
<feature type="compositionally biased region" description="Low complexity" evidence="1">
    <location>
        <begin position="49"/>
        <end position="62"/>
    </location>
</feature>
<evidence type="ECO:0000259" key="2">
    <source>
        <dbReference type="Pfam" id="PF13259"/>
    </source>
</evidence>
<dbReference type="Proteomes" id="UP000001805">
    <property type="component" value="Chromosome 6, Linkage Group II"/>
</dbReference>
<feature type="region of interest" description="Disordered" evidence="1">
    <location>
        <begin position="354"/>
        <end position="490"/>
    </location>
</feature>
<feature type="compositionally biased region" description="Polar residues" evidence="1">
    <location>
        <begin position="140"/>
        <end position="174"/>
    </location>
</feature>
<dbReference type="PANTHER" id="PTHR28065">
    <property type="entry name" value="FREQUENIN"/>
    <property type="match status" value="1"/>
</dbReference>
<feature type="compositionally biased region" description="Basic and acidic residues" evidence="1">
    <location>
        <begin position="129"/>
        <end position="139"/>
    </location>
</feature>
<dbReference type="InterPro" id="IPR053274">
    <property type="entry name" value="Fluconazole_resistance"/>
</dbReference>
<feature type="compositionally biased region" description="Basic and acidic residues" evidence="1">
    <location>
        <begin position="194"/>
        <end position="221"/>
    </location>
</feature>
<dbReference type="PaxDb" id="5141-EFNCRP00000001804"/>
<dbReference type="KEGG" id="ncr:NCU15834"/>
<feature type="compositionally biased region" description="Low complexity" evidence="1">
    <location>
        <begin position="274"/>
        <end position="284"/>
    </location>
</feature>
<feature type="region of interest" description="Disordered" evidence="1">
    <location>
        <begin position="89"/>
        <end position="316"/>
    </location>
</feature>
<dbReference type="GeneID" id="23569382"/>
<name>V5IR52_NEUCR</name>
<feature type="domain" description="Gag1-like clamp" evidence="2">
    <location>
        <begin position="458"/>
        <end position="697"/>
    </location>
</feature>
<feature type="compositionally biased region" description="Basic and acidic residues" evidence="1">
    <location>
        <begin position="431"/>
        <end position="441"/>
    </location>
</feature>
<proteinExistence type="predicted"/>
<dbReference type="PANTHER" id="PTHR28065:SF1">
    <property type="entry name" value="DUF4050 DOMAIN-CONTAINING PROTEIN"/>
    <property type="match status" value="1"/>
</dbReference>
<dbReference type="EMBL" id="CM002237">
    <property type="protein sequence ID" value="ESA43671.1"/>
    <property type="molecule type" value="Genomic_DNA"/>
</dbReference>
<feature type="compositionally biased region" description="Low complexity" evidence="1">
    <location>
        <begin position="565"/>
        <end position="581"/>
    </location>
</feature>
<feature type="compositionally biased region" description="Polar residues" evidence="1">
    <location>
        <begin position="354"/>
        <end position="372"/>
    </location>
</feature>
<dbReference type="SMR" id="V5IR52"/>
<feature type="compositionally biased region" description="Basic and acidic residues" evidence="1">
    <location>
        <begin position="834"/>
        <end position="845"/>
    </location>
</feature>
<gene>
    <name evidence="3" type="ORF">NCU15834</name>
</gene>
<evidence type="ECO:0000256" key="1">
    <source>
        <dbReference type="SAM" id="MobiDB-lite"/>
    </source>
</evidence>
<feature type="compositionally biased region" description="Low complexity" evidence="1">
    <location>
        <begin position="609"/>
        <end position="624"/>
    </location>
</feature>
<dbReference type="InParanoid" id="V5IR52"/>
<accession>V5IR52</accession>
<dbReference type="InterPro" id="IPR025124">
    <property type="entry name" value="Gag1-like_clamp"/>
</dbReference>
<organism evidence="3 4">
    <name type="scientific">Neurospora crassa (strain ATCC 24698 / 74-OR23-1A / CBS 708.71 / DSM 1257 / FGSC 987)</name>
    <dbReference type="NCBI Taxonomy" id="367110"/>
    <lineage>
        <taxon>Eukaryota</taxon>
        <taxon>Fungi</taxon>
        <taxon>Dikarya</taxon>
        <taxon>Ascomycota</taxon>
        <taxon>Pezizomycotina</taxon>
        <taxon>Sordariomycetes</taxon>
        <taxon>Sordariomycetidae</taxon>
        <taxon>Sordariales</taxon>
        <taxon>Sordariaceae</taxon>
        <taxon>Neurospora</taxon>
    </lineage>
</organism>
<protein>
    <recommendedName>
        <fullName evidence="2">Gag1-like clamp domain-containing protein</fullName>
    </recommendedName>
</protein>
<feature type="compositionally biased region" description="Low complexity" evidence="1">
    <location>
        <begin position="588"/>
        <end position="602"/>
    </location>
</feature>
<dbReference type="OrthoDB" id="5422958at2759"/>
<sequence length="893" mass="96048">MHNDETVISDVPDMINKAPIIPGHSPSPAVAGMSGSEHNNTTITTTTVTTETVTTTTPTTTESVPRPGPVGHGTEYYGVQVAGRVTGSASGSGIHDDQIGNVPVTGISSDQAGAFGISSSWAPSQQQHQQKEQQEHEHGLNTTTIASNSLKTSTSTEVQQDILKSSSVPNTGTDRTPDEQQDIIPLRAKPAPHQPDHSVDHPIDHPGRYPKDPGDPSDDHPVQASESNRNHHPSCCPRAQPGSRPPASPSTYIRSSPLTSELPNGPDGGDHDSTTPSNPQSPSTMIFADLYKSPRSPLNKLRHSFPHHQPVVLPPDLDADLVSKDKAKQKEAVRKYLLEKIRNDWDFEWVPVTQSRPTEAATTSNEKQQQEMSDIAQLPSDNTIAPKEHGSPRIADVAVAQTFDDDAPRDPGEEADSESDAESVYSTISEDLVHYRPRAEWTSDLSDNDEPPVPSTSSPFRFDSPDAVGPAVKSSLEAKRAKRRRAVRKEASWNPGLACFEARRDAWTGAKTFRVKPKPMCPASPTTTMSTTTRRLSFWRHHRSSESTSAAAVAHPASSPPPPAAAAAATAATTNLSAPLSPTTTRNSQQSAQSDAVSDTSARGAGTATDNSTVPSTSPTSPSKPDTHPAYPVQTLLPLPPPLLPPQNPMRASVTPSIYPSLYDKIIVNNMQPSCPVNLADVLRACVVGWKRDGEWPPRSQYTNVSVPPMLVPKPMSAAEIAAQRQRKAALQKQMQQQKEAREKAAREASEVRERAREAARLQREAREQKAREAREQKEEREKQERMEKRAAEKQQRRKSDATAQGGAAPGAGRRSSIVALVGGVVNHLTRVPTAEDRDRDRERSGSQSDENLGGGGGGGGGKGGIRRSLQKVFSLGQHGGGQGHQANGNPLA</sequence>